<comment type="caution">
    <text evidence="1">The sequence shown here is derived from an EMBL/GenBank/DDBJ whole genome shotgun (WGS) entry which is preliminary data.</text>
</comment>
<evidence type="ECO:0000313" key="1">
    <source>
        <dbReference type="EMBL" id="MBD8498867.1"/>
    </source>
</evidence>
<name>A0ABR9AXX1_9BACL</name>
<dbReference type="RefSeq" id="WP_192025224.1">
    <property type="nucleotide sequence ID" value="NZ_JACYTN010000006.1"/>
</dbReference>
<evidence type="ECO:0000313" key="2">
    <source>
        <dbReference type="Proteomes" id="UP000634529"/>
    </source>
</evidence>
<dbReference type="EMBL" id="JACYTN010000006">
    <property type="protein sequence ID" value="MBD8498867.1"/>
    <property type="molecule type" value="Genomic_DNA"/>
</dbReference>
<accession>A0ABR9AXX1</accession>
<protein>
    <submittedName>
        <fullName evidence="1">Uncharacterized protein</fullName>
    </submittedName>
</protein>
<dbReference type="Proteomes" id="UP000634529">
    <property type="component" value="Unassembled WGS sequence"/>
</dbReference>
<organism evidence="1 2">
    <name type="scientific">Paenibacillus arenosi</name>
    <dbReference type="NCBI Taxonomy" id="2774142"/>
    <lineage>
        <taxon>Bacteria</taxon>
        <taxon>Bacillati</taxon>
        <taxon>Bacillota</taxon>
        <taxon>Bacilli</taxon>
        <taxon>Bacillales</taxon>
        <taxon>Paenibacillaceae</taxon>
        <taxon>Paenibacillus</taxon>
    </lineage>
</organism>
<sequence>MDITVPCVFCKHLNRAERGKMTCAAFPNGIPKDIHELKFIHTSPYPGDNGVLYERVSESYDYFNYFKGETM</sequence>
<reference evidence="1 2" key="1">
    <citation type="submission" date="2020-09" db="EMBL/GenBank/DDBJ databases">
        <title>Paenibacillus sp. CAU 1523 isolated from sand of Haeundae Beach.</title>
        <authorList>
            <person name="Kim W."/>
        </authorList>
    </citation>
    <scope>NUCLEOTIDE SEQUENCE [LARGE SCALE GENOMIC DNA]</scope>
    <source>
        <strain evidence="1 2">CAU 1523</strain>
    </source>
</reference>
<keyword evidence="2" id="KW-1185">Reference proteome</keyword>
<proteinExistence type="predicted"/>
<gene>
    <name evidence="1" type="ORF">IFO66_11195</name>
</gene>